<dbReference type="EMBL" id="GEDG01004496">
    <property type="protein sequence ID" value="JAP33933.1"/>
    <property type="molecule type" value="Transcribed_RNA"/>
</dbReference>
<accession>A0A0V0IMU9</accession>
<proteinExistence type="predicted"/>
<feature type="compositionally biased region" description="Basic and acidic residues" evidence="1">
    <location>
        <begin position="27"/>
        <end position="36"/>
    </location>
</feature>
<feature type="region of interest" description="Disordered" evidence="1">
    <location>
        <begin position="1"/>
        <end position="37"/>
    </location>
</feature>
<sequence length="80" mass="8966">MTKISPTNKKETPIWSKGMQQSAEEGEGSRGKRSLEKTGLVEVKMNVEISCLNTDVIRVCQKKASDLKCLDVAKREKIEK</sequence>
<name>A0A0V0IMU9_SOLCH</name>
<reference evidence="2" key="1">
    <citation type="submission" date="2015-12" db="EMBL/GenBank/DDBJ databases">
        <title>Gene expression during late stages of embryo sac development: a critical building block for successful pollen-pistil interactions.</title>
        <authorList>
            <person name="Liu Y."/>
            <person name="Joly V."/>
            <person name="Sabar M."/>
            <person name="Matton D.P."/>
        </authorList>
    </citation>
    <scope>NUCLEOTIDE SEQUENCE</scope>
</reference>
<organism evidence="2">
    <name type="scientific">Solanum chacoense</name>
    <name type="common">Chaco potato</name>
    <dbReference type="NCBI Taxonomy" id="4108"/>
    <lineage>
        <taxon>Eukaryota</taxon>
        <taxon>Viridiplantae</taxon>
        <taxon>Streptophyta</taxon>
        <taxon>Embryophyta</taxon>
        <taxon>Tracheophyta</taxon>
        <taxon>Spermatophyta</taxon>
        <taxon>Magnoliopsida</taxon>
        <taxon>eudicotyledons</taxon>
        <taxon>Gunneridae</taxon>
        <taxon>Pentapetalae</taxon>
        <taxon>asterids</taxon>
        <taxon>lamiids</taxon>
        <taxon>Solanales</taxon>
        <taxon>Solanaceae</taxon>
        <taxon>Solanoideae</taxon>
        <taxon>Solaneae</taxon>
        <taxon>Solanum</taxon>
    </lineage>
</organism>
<evidence type="ECO:0000256" key="1">
    <source>
        <dbReference type="SAM" id="MobiDB-lite"/>
    </source>
</evidence>
<protein>
    <submittedName>
        <fullName evidence="2">Putative ovule protein</fullName>
    </submittedName>
</protein>
<dbReference type="AlphaFoldDB" id="A0A0V0IMU9"/>
<evidence type="ECO:0000313" key="2">
    <source>
        <dbReference type="EMBL" id="JAP33933.1"/>
    </source>
</evidence>